<feature type="domain" description="Thioredoxin" evidence="1">
    <location>
        <begin position="61"/>
        <end position="137"/>
    </location>
</feature>
<name>W4QCN7_9BACI</name>
<dbReference type="STRING" id="1236971.JCM9152_1207"/>
<accession>W4QCN7</accession>
<reference evidence="2" key="1">
    <citation type="journal article" date="2014" name="Genome Announc.">
        <title>Draft Genome Sequences of Three Alkaliphilic Bacillus Strains, Bacillus wakoensis JCM 9140T, Bacillus akibai JCM 9157T, and Bacillus hemicellulosilyticus JCM 9152T.</title>
        <authorList>
            <person name="Yuki M."/>
            <person name="Oshima K."/>
            <person name="Suda W."/>
            <person name="Oshida Y."/>
            <person name="Kitamura K."/>
            <person name="Iida T."/>
            <person name="Hattori M."/>
            <person name="Ohkuma M."/>
        </authorList>
    </citation>
    <scope>NUCLEOTIDE SEQUENCE [LARGE SCALE GENOMIC DNA]</scope>
    <source>
        <strain evidence="2">JCM 9152</strain>
    </source>
</reference>
<dbReference type="AlphaFoldDB" id="W4QCN7"/>
<dbReference type="OrthoDB" id="32134at2"/>
<gene>
    <name evidence="2" type="ORF">JCM9152_1207</name>
</gene>
<evidence type="ECO:0000259" key="1">
    <source>
        <dbReference type="Pfam" id="PF00085"/>
    </source>
</evidence>
<dbReference type="CDD" id="cd02947">
    <property type="entry name" value="TRX_family"/>
    <property type="match status" value="1"/>
</dbReference>
<dbReference type="RefSeq" id="WP_035341808.1">
    <property type="nucleotide sequence ID" value="NZ_BAUU01000007.1"/>
</dbReference>
<evidence type="ECO:0000313" key="2">
    <source>
        <dbReference type="EMBL" id="GAE29821.1"/>
    </source>
</evidence>
<evidence type="ECO:0000313" key="3">
    <source>
        <dbReference type="Proteomes" id="UP000018895"/>
    </source>
</evidence>
<comment type="caution">
    <text evidence="2">The sequence shown here is derived from an EMBL/GenBank/DDBJ whole genome shotgun (WGS) entry which is preliminary data.</text>
</comment>
<dbReference type="Pfam" id="PF00085">
    <property type="entry name" value="Thioredoxin"/>
    <property type="match status" value="1"/>
</dbReference>
<dbReference type="SUPFAM" id="SSF52833">
    <property type="entry name" value="Thioredoxin-like"/>
    <property type="match status" value="1"/>
</dbReference>
<dbReference type="EMBL" id="BAUU01000007">
    <property type="protein sequence ID" value="GAE29821.1"/>
    <property type="molecule type" value="Genomic_DNA"/>
</dbReference>
<keyword evidence="3" id="KW-1185">Reference proteome</keyword>
<dbReference type="Proteomes" id="UP000018895">
    <property type="component" value="Unassembled WGS sequence"/>
</dbReference>
<dbReference type="InterPro" id="IPR036249">
    <property type="entry name" value="Thioredoxin-like_sf"/>
</dbReference>
<proteinExistence type="predicted"/>
<dbReference type="InterPro" id="IPR013766">
    <property type="entry name" value="Thioredoxin_domain"/>
</dbReference>
<protein>
    <submittedName>
        <fullName evidence="2">Thioredoxin</fullName>
    </submittedName>
</protein>
<organism evidence="2 3">
    <name type="scientific">Halalkalibacter hemicellulosilyticusJCM 9152</name>
    <dbReference type="NCBI Taxonomy" id="1236971"/>
    <lineage>
        <taxon>Bacteria</taxon>
        <taxon>Bacillati</taxon>
        <taxon>Bacillota</taxon>
        <taxon>Bacilli</taxon>
        <taxon>Bacillales</taxon>
        <taxon>Bacillaceae</taxon>
        <taxon>Halalkalibacter</taxon>
    </lineage>
</organism>
<sequence length="156" mass="17592">MKKVIIFFVIIIVLFGALAIVNHFSTSQKVEGNPFGKSSLNPATIEQLDDPNYQNIILPEELEASLDSEENMTIYFYQPTCPACVAVSPVIVPMADEMGIDMQLYNLVEFESGWSEYDISSTPTIVHFENGEEVGRVGLLEDEQYEMWFEQIAQAQ</sequence>
<dbReference type="Gene3D" id="3.40.30.10">
    <property type="entry name" value="Glutaredoxin"/>
    <property type="match status" value="1"/>
</dbReference>